<dbReference type="AlphaFoldDB" id="A0A8A1L772"/>
<gene>
    <name evidence="2" type="ORF">I7I53_10498</name>
</gene>
<feature type="region of interest" description="Disordered" evidence="1">
    <location>
        <begin position="47"/>
        <end position="82"/>
    </location>
</feature>
<organism evidence="2 3">
    <name type="scientific">Ajellomyces capsulatus (strain H88)</name>
    <name type="common">Darling's disease fungus</name>
    <name type="synonym">Histoplasma capsulatum</name>
    <dbReference type="NCBI Taxonomy" id="544711"/>
    <lineage>
        <taxon>Eukaryota</taxon>
        <taxon>Fungi</taxon>
        <taxon>Dikarya</taxon>
        <taxon>Ascomycota</taxon>
        <taxon>Pezizomycotina</taxon>
        <taxon>Eurotiomycetes</taxon>
        <taxon>Eurotiomycetidae</taxon>
        <taxon>Onygenales</taxon>
        <taxon>Ajellomycetaceae</taxon>
        <taxon>Histoplasma</taxon>
    </lineage>
</organism>
<reference evidence="2" key="1">
    <citation type="submission" date="2021-01" db="EMBL/GenBank/DDBJ databases">
        <title>Chromosome-level genome assembly of a human fungal pathogen reveals clustering of transcriptionally co-regulated genes.</title>
        <authorList>
            <person name="Voorhies M."/>
            <person name="Cohen S."/>
            <person name="Shea T.P."/>
            <person name="Petrus S."/>
            <person name="Munoz J.F."/>
            <person name="Poplawski S."/>
            <person name="Goldman W.E."/>
            <person name="Michael T."/>
            <person name="Cuomo C.A."/>
            <person name="Sil A."/>
            <person name="Beyhan S."/>
        </authorList>
    </citation>
    <scope>NUCLEOTIDE SEQUENCE</scope>
    <source>
        <strain evidence="2">H88</strain>
    </source>
</reference>
<accession>A0A8A1L772</accession>
<evidence type="ECO:0000313" key="3">
    <source>
        <dbReference type="Proteomes" id="UP000663419"/>
    </source>
</evidence>
<dbReference type="Proteomes" id="UP000663419">
    <property type="component" value="Chromosome 1"/>
</dbReference>
<protein>
    <submittedName>
        <fullName evidence="2">Uncharacterized protein</fullName>
    </submittedName>
</protein>
<evidence type="ECO:0000256" key="1">
    <source>
        <dbReference type="SAM" id="MobiDB-lite"/>
    </source>
</evidence>
<name>A0A8A1L772_AJEC8</name>
<dbReference type="VEuPathDB" id="FungiDB:I7I53_10498"/>
<sequence length="82" mass="9958">MIDGFEEETRKECMVMANQRKRAMWRLTDKGERWLLQRWDDRGISRARSSRRMKTQAAKEMGYFNRHHARRQRSSDGNPWTA</sequence>
<evidence type="ECO:0000313" key="2">
    <source>
        <dbReference type="EMBL" id="QSS49969.1"/>
    </source>
</evidence>
<proteinExistence type="predicted"/>
<dbReference type="EMBL" id="CP069102">
    <property type="protein sequence ID" value="QSS49969.1"/>
    <property type="molecule type" value="Genomic_DNA"/>
</dbReference>